<name>A0A2S8FKJ4_9BACT</name>
<sequence length="132" mass="14902">MKLIPLNRRTTEVEARVDSLQRQQLVNQLDQAWYKDRERYFIRTKARRTYLPWKIEAVISAGVTLAIASLVAWLSVSAPGPLGAPQGIGLSFAALVGLVGMSSSFQLYRKRTSHDLAEQRYLRRRAELTGEG</sequence>
<dbReference type="EMBL" id="PUHY01000012">
    <property type="protein sequence ID" value="PQO32698.1"/>
    <property type="molecule type" value="Genomic_DNA"/>
</dbReference>
<keyword evidence="1" id="KW-0472">Membrane</keyword>
<accession>A0A2S8FKJ4</accession>
<gene>
    <name evidence="2" type="ORF">C5Y83_21105</name>
</gene>
<dbReference type="AlphaFoldDB" id="A0A2S8FKJ4"/>
<evidence type="ECO:0008006" key="4">
    <source>
        <dbReference type="Google" id="ProtNLM"/>
    </source>
</evidence>
<protein>
    <recommendedName>
        <fullName evidence="4">DUF4231 domain-containing protein</fullName>
    </recommendedName>
</protein>
<feature type="transmembrane region" description="Helical" evidence="1">
    <location>
        <begin position="55"/>
        <end position="76"/>
    </location>
</feature>
<feature type="transmembrane region" description="Helical" evidence="1">
    <location>
        <begin position="88"/>
        <end position="108"/>
    </location>
</feature>
<dbReference type="RefSeq" id="WP_105331710.1">
    <property type="nucleotide sequence ID" value="NZ_PUHY01000012.1"/>
</dbReference>
<keyword evidence="1" id="KW-0812">Transmembrane</keyword>
<evidence type="ECO:0000256" key="1">
    <source>
        <dbReference type="SAM" id="Phobius"/>
    </source>
</evidence>
<organism evidence="2 3">
    <name type="scientific">Blastopirellula marina</name>
    <dbReference type="NCBI Taxonomy" id="124"/>
    <lineage>
        <taxon>Bacteria</taxon>
        <taxon>Pseudomonadati</taxon>
        <taxon>Planctomycetota</taxon>
        <taxon>Planctomycetia</taxon>
        <taxon>Pirellulales</taxon>
        <taxon>Pirellulaceae</taxon>
        <taxon>Blastopirellula</taxon>
    </lineage>
</organism>
<dbReference type="OrthoDB" id="292153at2"/>
<comment type="caution">
    <text evidence="2">The sequence shown here is derived from an EMBL/GenBank/DDBJ whole genome shotgun (WGS) entry which is preliminary data.</text>
</comment>
<reference evidence="2 3" key="1">
    <citation type="submission" date="2018-02" db="EMBL/GenBank/DDBJ databases">
        <title>Comparative genomes isolates from brazilian mangrove.</title>
        <authorList>
            <person name="Araujo J.E."/>
            <person name="Taketani R.G."/>
            <person name="Silva M.C.P."/>
            <person name="Loureco M.V."/>
            <person name="Andreote F.D."/>
        </authorList>
    </citation>
    <scope>NUCLEOTIDE SEQUENCE [LARGE SCALE GENOMIC DNA]</scope>
    <source>
        <strain evidence="2 3">Hex-1 MGV</strain>
    </source>
</reference>
<keyword evidence="1" id="KW-1133">Transmembrane helix</keyword>
<dbReference type="Proteomes" id="UP000238322">
    <property type="component" value="Unassembled WGS sequence"/>
</dbReference>
<evidence type="ECO:0000313" key="3">
    <source>
        <dbReference type="Proteomes" id="UP000238322"/>
    </source>
</evidence>
<evidence type="ECO:0000313" key="2">
    <source>
        <dbReference type="EMBL" id="PQO32698.1"/>
    </source>
</evidence>
<proteinExistence type="predicted"/>